<reference evidence="7" key="1">
    <citation type="submission" date="2019-09" db="EMBL/GenBank/DDBJ databases">
        <title>Characterisation of the sponge microbiome using genome-centric metagenomics.</title>
        <authorList>
            <person name="Engelberts J.P."/>
            <person name="Robbins S.J."/>
            <person name="De Goeij J.M."/>
            <person name="Aranda M."/>
            <person name="Bell S.C."/>
            <person name="Webster N.S."/>
        </authorList>
    </citation>
    <scope>NUCLEOTIDE SEQUENCE</scope>
    <source>
        <strain evidence="7">SB0675_bin_29</strain>
    </source>
</reference>
<accession>A0A6B1FWS5</accession>
<dbReference type="InterPro" id="IPR011639">
    <property type="entry name" value="MethylTrfase_TaqI-like_dom"/>
</dbReference>
<evidence type="ECO:0000256" key="4">
    <source>
        <dbReference type="ARBA" id="ARBA00022691"/>
    </source>
</evidence>
<dbReference type="InterPro" id="IPR050953">
    <property type="entry name" value="N4_N6_ade-DNA_methylase"/>
</dbReference>
<evidence type="ECO:0000256" key="5">
    <source>
        <dbReference type="ARBA" id="ARBA00047942"/>
    </source>
</evidence>
<sequence>MTTGNILNEIETALAGITQGDFVDAGRRLLETLGYSSDRTLELSGTVDDFIDEFSAPNPNTQTEARFRERAASARILFQFTDSEIAAAQPSLLDIADFDSGNSRSFMFIAVELRGKSYPRGVYVELTREINKRLRVPTVVLFRTAVDRFSVAFVHRRRRKRDQTRDVLGSVSLIREIDTSNPHRAHLDILRKLGLSARLSWMNAHRKLHNFDGLLAAWLEALDTEELNRSFYRQLFTWFERATKEAKFPKNQTVTLSSEEHIIRLITRLLFVWFIKEKGLIAPELFIEAQIESLLRDYDRESGDSYYRAVLQNLFFATLNSEIKGRRFSTKSREDHREPSYYRFKEEIADPDRLLGLFGQTPFINGGLFDCLDSRKAPRDGGYRIDCFSDNVIRPGSDDFEILSIPNRLFFDEKGLISLFSRFQFTVEENTPTEKEVALDPELLGKVFENLLAAYNPETRETARKQTGSYYTPRAVVDYMVDEALLASLAQNCSPADDDTEFWKERLSYLLDHEDAFDDAHELFEDVEKEGLVRAIAQIKLIDPAVGSGAFPMGALHKLTLALRRVDHDNRHWERLQKDIAGQRASAAFETPNRSERNAELERISATFDKYRDSDFGRKLYLIQNSIYGVDIQPIACQIARLRFFISLAIEQERNPDAENFGIKPLPNLETKFVAANTLIGLNLSTVEPLLKEEALQKLLRKIAENREKQFLPSGRRQKLIYLHEENLLLEQLSEALDERRKAWHASQHKEIDRQVAMIPNKRGRELLRDDLLKRFEKRKAEFNSGLVNAQKIANWTPLDQNAQADWFDASYMFGVAEGFDIVIGNPPYIQLQKNGGKLGRFYKDAGYTTFASTGDIYQLFFEKGCQLLLPRNGFLSYITSNSWLKAEYGKRLRCYFSEQHTPLLLLEMGKDIFENAIVDTSILMVREGKSGETGKAVDMDRLPEKQFPPDEKVWGQLRPEKEKPWTALSAIERSIMDKMEAIGTPLKDWDIDIYRGVLTGYNKAFIVDE</sequence>
<proteinExistence type="predicted"/>
<dbReference type="SUPFAM" id="SSF53335">
    <property type="entry name" value="S-adenosyl-L-methionine-dependent methyltransferases"/>
    <property type="match status" value="1"/>
</dbReference>
<evidence type="ECO:0000259" key="6">
    <source>
        <dbReference type="Pfam" id="PF07669"/>
    </source>
</evidence>
<dbReference type="GO" id="GO:0003676">
    <property type="term" value="F:nucleic acid binding"/>
    <property type="evidence" value="ECO:0007669"/>
    <property type="project" value="InterPro"/>
</dbReference>
<comment type="caution">
    <text evidence="7">The sequence shown here is derived from an EMBL/GenBank/DDBJ whole genome shotgun (WGS) entry which is preliminary data.</text>
</comment>
<dbReference type="GO" id="GO:0006304">
    <property type="term" value="P:DNA modification"/>
    <property type="evidence" value="ECO:0007669"/>
    <property type="project" value="InterPro"/>
</dbReference>
<keyword evidence="4" id="KW-0949">S-adenosyl-L-methionine</keyword>
<dbReference type="EMBL" id="VYDA01000062">
    <property type="protein sequence ID" value="MYH60521.1"/>
    <property type="molecule type" value="Genomic_DNA"/>
</dbReference>
<dbReference type="PANTHER" id="PTHR33841:SF1">
    <property type="entry name" value="DNA METHYLTRANSFERASE A"/>
    <property type="match status" value="1"/>
</dbReference>
<dbReference type="PROSITE" id="PS00092">
    <property type="entry name" value="N6_MTASE"/>
    <property type="match status" value="1"/>
</dbReference>
<dbReference type="EC" id="2.1.1.72" evidence="1"/>
<dbReference type="InterPro" id="IPR029063">
    <property type="entry name" value="SAM-dependent_MTases_sf"/>
</dbReference>
<keyword evidence="2" id="KW-0489">Methyltransferase</keyword>
<dbReference type="PANTHER" id="PTHR33841">
    <property type="entry name" value="DNA METHYLTRANSFERASE YEEA-RELATED"/>
    <property type="match status" value="1"/>
</dbReference>
<evidence type="ECO:0000256" key="3">
    <source>
        <dbReference type="ARBA" id="ARBA00022679"/>
    </source>
</evidence>
<dbReference type="InterPro" id="IPR002052">
    <property type="entry name" value="DNA_methylase_N6_adenine_CS"/>
</dbReference>
<feature type="domain" description="Type II methyltransferase M.TaqI-like" evidence="6">
    <location>
        <begin position="625"/>
        <end position="914"/>
    </location>
</feature>
<name>A0A6B1FWS5_9CHLR</name>
<gene>
    <name evidence="7" type="ORF">F4148_01690</name>
</gene>
<comment type="catalytic activity">
    <reaction evidence="5">
        <text>a 2'-deoxyadenosine in DNA + S-adenosyl-L-methionine = an N(6)-methyl-2'-deoxyadenosine in DNA + S-adenosyl-L-homocysteine + H(+)</text>
        <dbReference type="Rhea" id="RHEA:15197"/>
        <dbReference type="Rhea" id="RHEA-COMP:12418"/>
        <dbReference type="Rhea" id="RHEA-COMP:12419"/>
        <dbReference type="ChEBI" id="CHEBI:15378"/>
        <dbReference type="ChEBI" id="CHEBI:57856"/>
        <dbReference type="ChEBI" id="CHEBI:59789"/>
        <dbReference type="ChEBI" id="CHEBI:90615"/>
        <dbReference type="ChEBI" id="CHEBI:90616"/>
        <dbReference type="EC" id="2.1.1.72"/>
    </reaction>
</comment>
<evidence type="ECO:0000256" key="2">
    <source>
        <dbReference type="ARBA" id="ARBA00022603"/>
    </source>
</evidence>
<dbReference type="Pfam" id="PF07669">
    <property type="entry name" value="Eco57I"/>
    <property type="match status" value="1"/>
</dbReference>
<dbReference type="PRINTS" id="PR00507">
    <property type="entry name" value="N12N6MTFRASE"/>
</dbReference>
<protein>
    <recommendedName>
        <fullName evidence="1">site-specific DNA-methyltransferase (adenine-specific)</fullName>
        <ecNumber evidence="1">2.1.1.72</ecNumber>
    </recommendedName>
</protein>
<keyword evidence="3" id="KW-0808">Transferase</keyword>
<dbReference type="GO" id="GO:0009007">
    <property type="term" value="F:site-specific DNA-methyltransferase (adenine-specific) activity"/>
    <property type="evidence" value="ECO:0007669"/>
    <property type="project" value="UniProtKB-EC"/>
</dbReference>
<feature type="non-terminal residue" evidence="7">
    <location>
        <position position="1010"/>
    </location>
</feature>
<dbReference type="Gene3D" id="3.40.50.150">
    <property type="entry name" value="Vaccinia Virus protein VP39"/>
    <property type="match status" value="1"/>
</dbReference>
<evidence type="ECO:0000256" key="1">
    <source>
        <dbReference type="ARBA" id="ARBA00011900"/>
    </source>
</evidence>
<dbReference type="AlphaFoldDB" id="A0A6B1FWS5"/>
<dbReference type="GO" id="GO:0032259">
    <property type="term" value="P:methylation"/>
    <property type="evidence" value="ECO:0007669"/>
    <property type="project" value="UniProtKB-KW"/>
</dbReference>
<organism evidence="7">
    <name type="scientific">Caldilineaceae bacterium SB0675_bin_29</name>
    <dbReference type="NCBI Taxonomy" id="2605266"/>
    <lineage>
        <taxon>Bacteria</taxon>
        <taxon>Bacillati</taxon>
        <taxon>Chloroflexota</taxon>
        <taxon>Caldilineae</taxon>
        <taxon>Caldilineales</taxon>
        <taxon>Caldilineaceae</taxon>
    </lineage>
</organism>
<evidence type="ECO:0000313" key="7">
    <source>
        <dbReference type="EMBL" id="MYH60521.1"/>
    </source>
</evidence>